<dbReference type="PANTHER" id="PTHR43420:SF12">
    <property type="entry name" value="N-ACETYLTRANSFERASE DOMAIN-CONTAINING PROTEIN"/>
    <property type="match status" value="1"/>
</dbReference>
<evidence type="ECO:0000256" key="2">
    <source>
        <dbReference type="ARBA" id="ARBA00023315"/>
    </source>
</evidence>
<keyword evidence="2" id="KW-0012">Acyltransferase</keyword>
<keyword evidence="1 5" id="KW-0808">Transferase</keyword>
<dbReference type="Pfam" id="PF24553">
    <property type="entry name" value="Rv0428c_C"/>
    <property type="match status" value="1"/>
</dbReference>
<sequence>MAEPEAGHETWARLLDAAWPAVRVEERHGWLLRHADGFSSRANSVWPRGEPADPGAAIAAAEDFYARHGAAPRFQIFPEAQPELDAALAARGYRAERATVAMSAGLPAAPPSGGGAAFGARPGPDWFELWWAVDGRGAPAQRAAARAILTGCPAWYGALDEAAVVRAVPQADRLGIYCLAVAPERRGRGYARELLAAALDRGAAHGCREAYLMVTESNSAAIRLYRSAGFEPRGRYHYRVGPAGGAGAQTAAAPRGGRRPKPSV</sequence>
<feature type="region of interest" description="Disordered" evidence="3">
    <location>
        <begin position="241"/>
        <end position="264"/>
    </location>
</feature>
<feature type="domain" description="N-acetyltransferase" evidence="4">
    <location>
        <begin position="118"/>
        <end position="256"/>
    </location>
</feature>
<dbReference type="PROSITE" id="PS51186">
    <property type="entry name" value="GNAT"/>
    <property type="match status" value="1"/>
</dbReference>
<evidence type="ECO:0000313" key="5">
    <source>
        <dbReference type="EMBL" id="PRX97349.1"/>
    </source>
</evidence>
<comment type="caution">
    <text evidence="5">The sequence shown here is derived from an EMBL/GenBank/DDBJ whole genome shotgun (WGS) entry which is preliminary data.</text>
</comment>
<accession>A0A2T0Q0N3</accession>
<dbReference type="InterPro" id="IPR050680">
    <property type="entry name" value="YpeA/RimI_acetyltransf"/>
</dbReference>
<dbReference type="InterPro" id="IPR000182">
    <property type="entry name" value="GNAT_dom"/>
</dbReference>
<dbReference type="AlphaFoldDB" id="A0A2T0Q0N3"/>
<evidence type="ECO:0000259" key="4">
    <source>
        <dbReference type="PROSITE" id="PS51186"/>
    </source>
</evidence>
<dbReference type="PANTHER" id="PTHR43420">
    <property type="entry name" value="ACETYLTRANSFERASE"/>
    <property type="match status" value="1"/>
</dbReference>
<reference evidence="5 6" key="1">
    <citation type="submission" date="2018-03" db="EMBL/GenBank/DDBJ databases">
        <title>Genomic Encyclopedia of Archaeal and Bacterial Type Strains, Phase II (KMG-II): from individual species to whole genera.</title>
        <authorList>
            <person name="Goeker M."/>
        </authorList>
    </citation>
    <scope>NUCLEOTIDE SEQUENCE [LARGE SCALE GENOMIC DNA]</scope>
    <source>
        <strain evidence="5 6">DSM 45601</strain>
    </source>
</reference>
<keyword evidence="6" id="KW-1185">Reference proteome</keyword>
<dbReference type="CDD" id="cd04301">
    <property type="entry name" value="NAT_SF"/>
    <property type="match status" value="1"/>
</dbReference>
<evidence type="ECO:0000256" key="1">
    <source>
        <dbReference type="ARBA" id="ARBA00022679"/>
    </source>
</evidence>
<dbReference type="InterPro" id="IPR016181">
    <property type="entry name" value="Acyl_CoA_acyltransferase"/>
</dbReference>
<protein>
    <submittedName>
        <fullName evidence="5">Acetyltransferase (GNAT) family protein</fullName>
    </submittedName>
</protein>
<organism evidence="5 6">
    <name type="scientific">Allonocardiopsis opalescens</name>
    <dbReference type="NCBI Taxonomy" id="1144618"/>
    <lineage>
        <taxon>Bacteria</taxon>
        <taxon>Bacillati</taxon>
        <taxon>Actinomycetota</taxon>
        <taxon>Actinomycetes</taxon>
        <taxon>Streptosporangiales</taxon>
        <taxon>Allonocardiopsis</taxon>
    </lineage>
</organism>
<gene>
    <name evidence="5" type="ORF">CLV72_106386</name>
</gene>
<evidence type="ECO:0000313" key="6">
    <source>
        <dbReference type="Proteomes" id="UP000237846"/>
    </source>
</evidence>
<dbReference type="RefSeq" id="WP_106249354.1">
    <property type="nucleotide sequence ID" value="NZ_PVZC01000006.1"/>
</dbReference>
<dbReference type="EMBL" id="PVZC01000006">
    <property type="protein sequence ID" value="PRX97349.1"/>
    <property type="molecule type" value="Genomic_DNA"/>
</dbReference>
<proteinExistence type="predicted"/>
<dbReference type="Proteomes" id="UP000237846">
    <property type="component" value="Unassembled WGS sequence"/>
</dbReference>
<dbReference type="SUPFAM" id="SSF55729">
    <property type="entry name" value="Acyl-CoA N-acyltransferases (Nat)"/>
    <property type="match status" value="1"/>
</dbReference>
<dbReference type="GO" id="GO:0016747">
    <property type="term" value="F:acyltransferase activity, transferring groups other than amino-acyl groups"/>
    <property type="evidence" value="ECO:0007669"/>
    <property type="project" value="InterPro"/>
</dbReference>
<dbReference type="Gene3D" id="3.40.630.30">
    <property type="match status" value="1"/>
</dbReference>
<evidence type="ECO:0000256" key="3">
    <source>
        <dbReference type="SAM" id="MobiDB-lite"/>
    </source>
</evidence>
<dbReference type="InterPro" id="IPR056935">
    <property type="entry name" value="Rv0428c-like_C"/>
</dbReference>
<dbReference type="OrthoDB" id="5243104at2"/>
<name>A0A2T0Q0N3_9ACTN</name>